<proteinExistence type="predicted"/>
<feature type="domain" description="HTH tetR-type" evidence="3">
    <location>
        <begin position="18"/>
        <end position="78"/>
    </location>
</feature>
<feature type="DNA-binding region" description="H-T-H motif" evidence="2">
    <location>
        <begin position="41"/>
        <end position="60"/>
    </location>
</feature>
<dbReference type="InterPro" id="IPR050624">
    <property type="entry name" value="HTH-type_Tx_Regulator"/>
</dbReference>
<reference evidence="4 5" key="1">
    <citation type="submission" date="2024-01" db="EMBL/GenBank/DDBJ databases">
        <title>Hyphobacterium bacterium isolated from marine sediment.</title>
        <authorList>
            <person name="Zhao S."/>
        </authorList>
    </citation>
    <scope>NUCLEOTIDE SEQUENCE [LARGE SCALE GENOMIC DNA]</scope>
    <source>
        <strain evidence="5">HN65</strain>
    </source>
</reference>
<comment type="caution">
    <text evidence="4">The sequence shown here is derived from an EMBL/GenBank/DDBJ whole genome shotgun (WGS) entry which is preliminary data.</text>
</comment>
<dbReference type="PANTHER" id="PTHR43479:SF11">
    <property type="entry name" value="ACREF_ENVCD OPERON REPRESSOR-RELATED"/>
    <property type="match status" value="1"/>
</dbReference>
<dbReference type="InterPro" id="IPR009057">
    <property type="entry name" value="Homeodomain-like_sf"/>
</dbReference>
<dbReference type="PANTHER" id="PTHR43479">
    <property type="entry name" value="ACREF/ENVCD OPERON REPRESSOR-RELATED"/>
    <property type="match status" value="1"/>
</dbReference>
<evidence type="ECO:0000259" key="3">
    <source>
        <dbReference type="PROSITE" id="PS50977"/>
    </source>
</evidence>
<dbReference type="Proteomes" id="UP001354971">
    <property type="component" value="Unassembled WGS sequence"/>
</dbReference>
<dbReference type="PROSITE" id="PS50977">
    <property type="entry name" value="HTH_TETR_2"/>
    <property type="match status" value="1"/>
</dbReference>
<accession>A0ABU7LMR9</accession>
<evidence type="ECO:0000256" key="2">
    <source>
        <dbReference type="PROSITE-ProRule" id="PRU00335"/>
    </source>
</evidence>
<name>A0ABU7LMR9_9PROT</name>
<dbReference type="Gene3D" id="1.10.357.10">
    <property type="entry name" value="Tetracycline Repressor, domain 2"/>
    <property type="match status" value="1"/>
</dbReference>
<keyword evidence="1 2" id="KW-0238">DNA-binding</keyword>
<dbReference type="InterPro" id="IPR001647">
    <property type="entry name" value="HTH_TetR"/>
</dbReference>
<gene>
    <name evidence="4" type="ORF">V0U79_02490</name>
</gene>
<organism evidence="4 5">
    <name type="scientific">Hyphobacterium lacteum</name>
    <dbReference type="NCBI Taxonomy" id="3116575"/>
    <lineage>
        <taxon>Bacteria</taxon>
        <taxon>Pseudomonadati</taxon>
        <taxon>Pseudomonadota</taxon>
        <taxon>Alphaproteobacteria</taxon>
        <taxon>Maricaulales</taxon>
        <taxon>Maricaulaceae</taxon>
        <taxon>Hyphobacterium</taxon>
    </lineage>
</organism>
<dbReference type="EMBL" id="JAZDRP010000001">
    <property type="protein sequence ID" value="MEE2525217.1"/>
    <property type="molecule type" value="Genomic_DNA"/>
</dbReference>
<keyword evidence="5" id="KW-1185">Reference proteome</keyword>
<evidence type="ECO:0000313" key="5">
    <source>
        <dbReference type="Proteomes" id="UP001354971"/>
    </source>
</evidence>
<dbReference type="RefSeq" id="WP_330197878.1">
    <property type="nucleotide sequence ID" value="NZ_JAZDRP010000001.1"/>
</dbReference>
<dbReference type="SUPFAM" id="SSF46689">
    <property type="entry name" value="Homeodomain-like"/>
    <property type="match status" value="1"/>
</dbReference>
<protein>
    <submittedName>
        <fullName evidence="4">TetR/AcrR family transcriptional regulator</fullName>
    </submittedName>
</protein>
<evidence type="ECO:0000256" key="1">
    <source>
        <dbReference type="ARBA" id="ARBA00023125"/>
    </source>
</evidence>
<evidence type="ECO:0000313" key="4">
    <source>
        <dbReference type="EMBL" id="MEE2525217.1"/>
    </source>
</evidence>
<sequence>MPKKSVSEKNMLLDRRSRKTRASIVNAVIKLWHEKPGRHIRVADIINEADVGRSTFYQHFTNRDEVCLSALRSRLEIFADLIVGAGDGLQGELILADAWAHRRRIRENFPDFREKVAVLLADLVEERLQSQAYAFDLPVRLVALQLAESCLAVFKGWIDAEAYAGPDDIVRFLKAPAEIGPGARSGRADVQALERRSLRTG</sequence>